<keyword evidence="3" id="KW-0804">Transcription</keyword>
<keyword evidence="6" id="KW-1185">Reference proteome</keyword>
<protein>
    <submittedName>
        <fullName evidence="5">Winged helix-turn-helix transcriptional regulator</fullName>
    </submittedName>
</protein>
<feature type="domain" description="HTH arsR-type" evidence="4">
    <location>
        <begin position="273"/>
        <end position="366"/>
    </location>
</feature>
<evidence type="ECO:0000256" key="3">
    <source>
        <dbReference type="ARBA" id="ARBA00023163"/>
    </source>
</evidence>
<dbReference type="RefSeq" id="WP_211800388.1">
    <property type="nucleotide sequence ID" value="NZ_JAGSCS010000005.1"/>
</dbReference>
<keyword evidence="2" id="KW-0238">DNA-binding</keyword>
<evidence type="ECO:0000259" key="4">
    <source>
        <dbReference type="PROSITE" id="PS50987"/>
    </source>
</evidence>
<keyword evidence="1" id="KW-0805">Transcription regulation</keyword>
<evidence type="ECO:0000313" key="5">
    <source>
        <dbReference type="EMBL" id="MBR0575775.1"/>
    </source>
</evidence>
<dbReference type="InterPro" id="IPR011991">
    <property type="entry name" value="ArsR-like_HTH"/>
</dbReference>
<dbReference type="PANTHER" id="PTHR43132">
    <property type="entry name" value="ARSENICAL RESISTANCE OPERON REPRESSOR ARSR-RELATED"/>
    <property type="match status" value="1"/>
</dbReference>
<dbReference type="CDD" id="cd00090">
    <property type="entry name" value="HTH_ARSR"/>
    <property type="match status" value="1"/>
</dbReference>
<name>A0A941CNE0_9CLOT</name>
<dbReference type="SMART" id="SM00418">
    <property type="entry name" value="HTH_ARSR"/>
    <property type="match status" value="1"/>
</dbReference>
<sequence length="366" mass="42209">MRFQFHEKASYINDFLLFPHYVHHKKEEEASAKEESYAEFIGEASKERAKAMQELLLPYKERLDPFYFDMTEDLSLMALISIRYTFLEEEDALTYLRKVQANKDEELVEALLYGLALFENREEDRNLEELRSLTKNLARHPGDIMPWLSRLGITSDAKWHLYAFTQNPREQIEAYVQVMTELYPVFEAYYQEYRAEVAAYGRAFEEKLTTSGGEALVAMSNGIVKESLLPGDEGHFLVSRMNPYAIKINSSSTPPYLEWGLEIEAFISAIKKQNENALQERVQLFKNLGDKTRYEVLLAIAQGITSTKVIAQRLGVTSATISYHLNSLVTVKLIRLEQQEGKYSYVVNRELLTQALADFQEEMGLS</sequence>
<dbReference type="InterPro" id="IPR051011">
    <property type="entry name" value="Metal_resp_trans_reg"/>
</dbReference>
<evidence type="ECO:0000313" key="6">
    <source>
        <dbReference type="Proteomes" id="UP000675379"/>
    </source>
</evidence>
<dbReference type="Proteomes" id="UP000675379">
    <property type="component" value="Unassembled WGS sequence"/>
</dbReference>
<dbReference type="InterPro" id="IPR036390">
    <property type="entry name" value="WH_DNA-bd_sf"/>
</dbReference>
<dbReference type="Gene3D" id="1.10.10.10">
    <property type="entry name" value="Winged helix-like DNA-binding domain superfamily/Winged helix DNA-binding domain"/>
    <property type="match status" value="1"/>
</dbReference>
<reference evidence="5" key="1">
    <citation type="submission" date="2021-04" db="EMBL/GenBank/DDBJ databases">
        <title>Proteiniclasticum sedimins sp. nov., an obligate anaerobic bacterium isolated from anaerobic sludge.</title>
        <authorList>
            <person name="Liu J."/>
        </authorList>
    </citation>
    <scope>NUCLEOTIDE SEQUENCE</scope>
    <source>
        <strain evidence="5">BAD-10</strain>
    </source>
</reference>
<comment type="caution">
    <text evidence="5">The sequence shown here is derived from an EMBL/GenBank/DDBJ whole genome shotgun (WGS) entry which is preliminary data.</text>
</comment>
<gene>
    <name evidence="5" type="ORF">KCG48_05400</name>
</gene>
<accession>A0A941CNE0</accession>
<dbReference type="Pfam" id="PF12840">
    <property type="entry name" value="HTH_20"/>
    <property type="match status" value="1"/>
</dbReference>
<dbReference type="GO" id="GO:0003700">
    <property type="term" value="F:DNA-binding transcription factor activity"/>
    <property type="evidence" value="ECO:0007669"/>
    <property type="project" value="InterPro"/>
</dbReference>
<proteinExistence type="predicted"/>
<dbReference type="InterPro" id="IPR036388">
    <property type="entry name" value="WH-like_DNA-bd_sf"/>
</dbReference>
<dbReference type="PROSITE" id="PS50987">
    <property type="entry name" value="HTH_ARSR_2"/>
    <property type="match status" value="1"/>
</dbReference>
<dbReference type="EMBL" id="JAGSCS010000005">
    <property type="protein sequence ID" value="MBR0575775.1"/>
    <property type="molecule type" value="Genomic_DNA"/>
</dbReference>
<dbReference type="AlphaFoldDB" id="A0A941CNE0"/>
<dbReference type="SUPFAM" id="SSF46785">
    <property type="entry name" value="Winged helix' DNA-binding domain"/>
    <property type="match status" value="1"/>
</dbReference>
<dbReference type="InterPro" id="IPR001845">
    <property type="entry name" value="HTH_ArsR_DNA-bd_dom"/>
</dbReference>
<organism evidence="5 6">
    <name type="scientific">Proteiniclasticum sediminis</name>
    <dbReference type="NCBI Taxonomy" id="2804028"/>
    <lineage>
        <taxon>Bacteria</taxon>
        <taxon>Bacillati</taxon>
        <taxon>Bacillota</taxon>
        <taxon>Clostridia</taxon>
        <taxon>Eubacteriales</taxon>
        <taxon>Clostridiaceae</taxon>
        <taxon>Proteiniclasticum</taxon>
    </lineage>
</organism>
<dbReference type="PANTHER" id="PTHR43132:SF2">
    <property type="entry name" value="ARSENICAL RESISTANCE OPERON REPRESSOR ARSR-RELATED"/>
    <property type="match status" value="1"/>
</dbReference>
<dbReference type="GO" id="GO:0003677">
    <property type="term" value="F:DNA binding"/>
    <property type="evidence" value="ECO:0007669"/>
    <property type="project" value="UniProtKB-KW"/>
</dbReference>
<evidence type="ECO:0000256" key="2">
    <source>
        <dbReference type="ARBA" id="ARBA00023125"/>
    </source>
</evidence>
<evidence type="ECO:0000256" key="1">
    <source>
        <dbReference type="ARBA" id="ARBA00023015"/>
    </source>
</evidence>